<dbReference type="RefSeq" id="WP_348391284.1">
    <property type="nucleotide sequence ID" value="NZ_CP134145.1"/>
</dbReference>
<organism evidence="2 3">
    <name type="scientific">Thalassotalea psychrophila</name>
    <dbReference type="NCBI Taxonomy" id="3065647"/>
    <lineage>
        <taxon>Bacteria</taxon>
        <taxon>Pseudomonadati</taxon>
        <taxon>Pseudomonadota</taxon>
        <taxon>Gammaproteobacteria</taxon>
        <taxon>Alteromonadales</taxon>
        <taxon>Colwelliaceae</taxon>
        <taxon>Thalassotalea</taxon>
    </lineage>
</organism>
<keyword evidence="3" id="KW-1185">Reference proteome</keyword>
<dbReference type="InterPro" id="IPR036291">
    <property type="entry name" value="NAD(P)-bd_dom_sf"/>
</dbReference>
<dbReference type="InterPro" id="IPR051783">
    <property type="entry name" value="NAD(P)-dependent_oxidoreduct"/>
</dbReference>
<dbReference type="EMBL" id="CP134145">
    <property type="protein sequence ID" value="WNC72165.1"/>
    <property type="molecule type" value="Genomic_DNA"/>
</dbReference>
<dbReference type="Proteomes" id="UP001258994">
    <property type="component" value="Chromosome"/>
</dbReference>
<name>A0ABY9TTS2_9GAMM</name>
<dbReference type="Pfam" id="PF01370">
    <property type="entry name" value="Epimerase"/>
    <property type="match status" value="1"/>
</dbReference>
<reference evidence="3" key="1">
    <citation type="submission" date="2023-09" db="EMBL/GenBank/DDBJ databases">
        <authorList>
            <person name="Li S."/>
            <person name="Li X."/>
            <person name="Zhang C."/>
            <person name="Zhao Z."/>
        </authorList>
    </citation>
    <scope>NUCLEOTIDE SEQUENCE [LARGE SCALE GENOMIC DNA]</scope>
    <source>
        <strain evidence="3">SQ149</strain>
    </source>
</reference>
<gene>
    <name evidence="2" type="ORF">RGQ13_18895</name>
</gene>
<evidence type="ECO:0000259" key="1">
    <source>
        <dbReference type="Pfam" id="PF01370"/>
    </source>
</evidence>
<evidence type="ECO:0000313" key="3">
    <source>
        <dbReference type="Proteomes" id="UP001258994"/>
    </source>
</evidence>
<sequence>MKVLILGLGHVGKAVATKLKADGHSVVGTTTTEAKVAELSTLVEQVFVLKGEETDKVIAAAEGCDAIIATVAPNVRNTRTKEERETHYHQALELSCQSAAKACPRVIFLSSFSVYGDGGVDSAPISELTPTSNHEEPSSKYYQKAEQEVLSNAQGCVLRFPDMYGAPGDIDFPQRVKMAIEYFGGKAIFGADAPLYAIHFNDVVSSVYHALNNELTGIYNVCDNENIPSTNKVVFDAICDDNDWLRLEFLNQIKAPNRKISADKIYATGYAVEHGDPNADVVARAQSTGQGA</sequence>
<proteinExistence type="predicted"/>
<dbReference type="SUPFAM" id="SSF51735">
    <property type="entry name" value="NAD(P)-binding Rossmann-fold domains"/>
    <property type="match status" value="1"/>
</dbReference>
<dbReference type="Gene3D" id="3.40.50.720">
    <property type="entry name" value="NAD(P)-binding Rossmann-like Domain"/>
    <property type="match status" value="1"/>
</dbReference>
<protein>
    <submittedName>
        <fullName evidence="2">NAD-dependent epimerase/dehydratase family protein</fullName>
    </submittedName>
</protein>
<feature type="domain" description="NAD-dependent epimerase/dehydratase" evidence="1">
    <location>
        <begin position="3"/>
        <end position="222"/>
    </location>
</feature>
<dbReference type="PANTHER" id="PTHR48079:SF6">
    <property type="entry name" value="NAD(P)-BINDING DOMAIN-CONTAINING PROTEIN-RELATED"/>
    <property type="match status" value="1"/>
</dbReference>
<dbReference type="PANTHER" id="PTHR48079">
    <property type="entry name" value="PROTEIN YEEZ"/>
    <property type="match status" value="1"/>
</dbReference>
<dbReference type="InterPro" id="IPR001509">
    <property type="entry name" value="Epimerase_deHydtase"/>
</dbReference>
<accession>A0ABY9TTS2</accession>
<evidence type="ECO:0000313" key="2">
    <source>
        <dbReference type="EMBL" id="WNC72165.1"/>
    </source>
</evidence>